<keyword evidence="2 8" id="KW-0255">Endonuclease</keyword>
<evidence type="ECO:0000256" key="5">
    <source>
        <dbReference type="ARBA" id="ARBA00023172"/>
    </source>
</evidence>
<evidence type="ECO:0000256" key="9">
    <source>
        <dbReference type="SAM" id="MobiDB-lite"/>
    </source>
</evidence>
<dbReference type="InterPro" id="IPR013083">
    <property type="entry name" value="Znf_RING/FYVE/PHD"/>
</dbReference>
<feature type="region of interest" description="Disordered" evidence="9">
    <location>
        <begin position="254"/>
        <end position="290"/>
    </location>
</feature>
<feature type="compositionally biased region" description="Low complexity" evidence="9">
    <location>
        <begin position="1130"/>
        <end position="1146"/>
    </location>
</feature>
<evidence type="ECO:0000259" key="11">
    <source>
        <dbReference type="PROSITE" id="PS50164"/>
    </source>
</evidence>
<gene>
    <name evidence="13" type="ORF">A7U60_g3646</name>
</gene>
<evidence type="ECO:0000256" key="7">
    <source>
        <dbReference type="ARBA" id="ARBA00023242"/>
    </source>
</evidence>
<evidence type="ECO:0000313" key="13">
    <source>
        <dbReference type="EMBL" id="OCB89163.1"/>
    </source>
</evidence>
<dbReference type="CDD" id="cd10455">
    <property type="entry name" value="GIY-YIG_SLX1"/>
    <property type="match status" value="1"/>
</dbReference>
<dbReference type="Proteomes" id="UP000757232">
    <property type="component" value="Unassembled WGS sequence"/>
</dbReference>
<keyword evidence="1 8" id="KW-0540">Nuclease</keyword>
<dbReference type="GO" id="GO:0000724">
    <property type="term" value="P:double-strand break repair via homologous recombination"/>
    <property type="evidence" value="ECO:0007669"/>
    <property type="project" value="TreeGrafter"/>
</dbReference>
<evidence type="ECO:0000256" key="1">
    <source>
        <dbReference type="ARBA" id="ARBA00022722"/>
    </source>
</evidence>
<dbReference type="CDD" id="cd00167">
    <property type="entry name" value="SANT"/>
    <property type="match status" value="1"/>
</dbReference>
<feature type="compositionally biased region" description="Low complexity" evidence="9">
    <location>
        <begin position="575"/>
        <end position="593"/>
    </location>
</feature>
<dbReference type="Gene3D" id="1.10.10.60">
    <property type="entry name" value="Homeodomain-like"/>
    <property type="match status" value="1"/>
</dbReference>
<accession>A0A9Q5N9Q9</accession>
<organism evidence="13 14">
    <name type="scientific">Sanghuangporus baumii</name>
    <name type="common">Phellinus baumii</name>
    <dbReference type="NCBI Taxonomy" id="108892"/>
    <lineage>
        <taxon>Eukaryota</taxon>
        <taxon>Fungi</taxon>
        <taxon>Dikarya</taxon>
        <taxon>Basidiomycota</taxon>
        <taxon>Agaricomycotina</taxon>
        <taxon>Agaricomycetes</taxon>
        <taxon>Hymenochaetales</taxon>
        <taxon>Hymenochaetaceae</taxon>
        <taxon>Sanghuangporus</taxon>
    </lineage>
</organism>
<keyword evidence="7 8" id="KW-0539">Nucleus</keyword>
<feature type="compositionally biased region" description="Acidic residues" evidence="9">
    <location>
        <begin position="1342"/>
        <end position="1353"/>
    </location>
</feature>
<evidence type="ECO:0000313" key="14">
    <source>
        <dbReference type="Proteomes" id="UP000757232"/>
    </source>
</evidence>
<dbReference type="EMBL" id="LNZH02000163">
    <property type="protein sequence ID" value="OCB89163.1"/>
    <property type="molecule type" value="Genomic_DNA"/>
</dbReference>
<dbReference type="Gene3D" id="3.30.40.10">
    <property type="entry name" value="Zinc/RING finger domain, C3HC4 (zinc finger)"/>
    <property type="match status" value="1"/>
</dbReference>
<feature type="compositionally biased region" description="Basic and acidic residues" evidence="9">
    <location>
        <begin position="1046"/>
        <end position="1060"/>
    </location>
</feature>
<feature type="compositionally biased region" description="Basic residues" evidence="9">
    <location>
        <begin position="254"/>
        <end position="267"/>
    </location>
</feature>
<protein>
    <recommendedName>
        <fullName evidence="15">Myb-like domain-containing protein</fullName>
    </recommendedName>
</protein>
<dbReference type="PROSITE" id="PS51294">
    <property type="entry name" value="HTH_MYB"/>
    <property type="match status" value="1"/>
</dbReference>
<feature type="region of interest" description="Disordered" evidence="9">
    <location>
        <begin position="1299"/>
        <end position="1359"/>
    </location>
</feature>
<feature type="compositionally biased region" description="Low complexity" evidence="9">
    <location>
        <begin position="270"/>
        <end position="280"/>
    </location>
</feature>
<reference evidence="13" key="1">
    <citation type="submission" date="2016-06" db="EMBL/GenBank/DDBJ databases">
        <title>Draft Genome sequence of the fungus Inonotus baumii.</title>
        <authorList>
            <person name="Zhu H."/>
            <person name="Lin W."/>
        </authorList>
    </citation>
    <scope>NUCLEOTIDE SEQUENCE</scope>
    <source>
        <strain evidence="13">821</strain>
    </source>
</reference>
<evidence type="ECO:0008006" key="15">
    <source>
        <dbReference type="Google" id="ProtNLM"/>
    </source>
</evidence>
<dbReference type="InterPro" id="IPR048749">
    <property type="entry name" value="SLX1_C"/>
</dbReference>
<evidence type="ECO:0000256" key="8">
    <source>
        <dbReference type="HAMAP-Rule" id="MF_03100"/>
    </source>
</evidence>
<dbReference type="Pfam" id="PF01541">
    <property type="entry name" value="GIY-YIG"/>
    <property type="match status" value="1"/>
</dbReference>
<dbReference type="SUPFAM" id="SSF46689">
    <property type="entry name" value="Homeodomain-like"/>
    <property type="match status" value="1"/>
</dbReference>
<dbReference type="PROSITE" id="PS50164">
    <property type="entry name" value="GIY_YIG"/>
    <property type="match status" value="1"/>
</dbReference>
<dbReference type="SMART" id="SM00717">
    <property type="entry name" value="SANT"/>
    <property type="match status" value="1"/>
</dbReference>
<dbReference type="InterPro" id="IPR050381">
    <property type="entry name" value="SLX1_endonuclease"/>
</dbReference>
<comment type="function">
    <text evidence="8">Catalytic subunit of the SLX1-SLX4 structure-specific endonuclease that resolves DNA secondary structures generated during DNA repair and recombination. Has endonuclease activity towards branched DNA substrates, introducing single-strand cuts in duplex DNA close to junctions with ss-DNA.</text>
</comment>
<comment type="subcellular location">
    <subcellularLocation>
        <location evidence="8">Nucleus</location>
    </subcellularLocation>
</comment>
<dbReference type="OrthoDB" id="24645at2759"/>
<feature type="compositionally biased region" description="Basic and acidic residues" evidence="9">
    <location>
        <begin position="1"/>
        <end position="12"/>
    </location>
</feature>
<feature type="region of interest" description="Disordered" evidence="9">
    <location>
        <begin position="1078"/>
        <end position="1111"/>
    </location>
</feature>
<keyword evidence="6 8" id="KW-0234">DNA repair</keyword>
<dbReference type="HAMAP" id="MF_03100">
    <property type="entry name" value="Endonuc_su_Slx1"/>
    <property type="match status" value="1"/>
</dbReference>
<evidence type="ECO:0000256" key="3">
    <source>
        <dbReference type="ARBA" id="ARBA00022763"/>
    </source>
</evidence>
<dbReference type="InterPro" id="IPR009057">
    <property type="entry name" value="Homeodomain-like_sf"/>
</dbReference>
<evidence type="ECO:0000256" key="4">
    <source>
        <dbReference type="ARBA" id="ARBA00022801"/>
    </source>
</evidence>
<evidence type="ECO:0000259" key="12">
    <source>
        <dbReference type="PROSITE" id="PS51294"/>
    </source>
</evidence>
<feature type="region of interest" description="Disordered" evidence="9">
    <location>
        <begin position="1"/>
        <end position="32"/>
    </location>
</feature>
<dbReference type="Pfam" id="PF21202">
    <property type="entry name" value="SLX1_C"/>
    <property type="match status" value="1"/>
</dbReference>
<evidence type="ECO:0000256" key="6">
    <source>
        <dbReference type="ARBA" id="ARBA00023204"/>
    </source>
</evidence>
<dbReference type="InterPro" id="IPR017930">
    <property type="entry name" value="Myb_dom"/>
</dbReference>
<feature type="domain" description="GIY-YIG" evidence="11">
    <location>
        <begin position="677"/>
        <end position="756"/>
    </location>
</feature>
<evidence type="ECO:0000259" key="10">
    <source>
        <dbReference type="PROSITE" id="PS50090"/>
    </source>
</evidence>
<feature type="compositionally biased region" description="Polar residues" evidence="9">
    <location>
        <begin position="1081"/>
        <end position="1095"/>
    </location>
</feature>
<feature type="domain" description="Myb-like" evidence="10">
    <location>
        <begin position="618"/>
        <end position="673"/>
    </location>
</feature>
<comment type="similarity">
    <text evidence="8">Belongs to the SLX1 family.</text>
</comment>
<comment type="caution">
    <text evidence="8">Lacks conserved residue(s) required for the propagation of feature annotation.</text>
</comment>
<sequence>MENVDNKPEHLADGVCPPLSQSQNENGNESRNRNLDILKAYIQRQRGLLERIKQDVDRLQASRPALDADPSGALSCILQSDINDDSGKRSKGQEAFVTGVDKLSELVSEVHGSKEATITKDVDWNLFKGSDLTPLHSLQARSRFSLIPSGTRPLTGPPLTPSTPSLISPRSSLSSLVSLDCTFERPSKRSESVYQIHVREQRQKTVEPVLAIASQFLASLHPDSDDECIKHAKAREVKEAEAREARNVKVHNGKANGHVRKSAHRRKSEASAAAAAARPRGQGGRFKKKEAMADGTLAPGTQIGGASASVLSNSSLFSAAPVPEISSSTPFVIGPDVESHGLEGGRPQRIRKPSIRFASAAPSTSSSRSIQSGSGTSTKRNRNSMTGWQSSSSPVVHSNPPRGRLTIRIPARLAIKGSNCDVSGQRDRQVSTSTSVTTSTSTTSTTGSTSLTPSGRSVIDNGRAGAKPYAPVGWSTVAEAKRRQASNPVTAAVSALHSHFFGVKQEEEQGEDKMNIDRWDAFDERNGRFKLDSALHAFKVPYHGKHNPASQDYAMDSGEDERGGDSDDSFVPELLPSLPGSSASSTSTSQSGANGPTASDASERAKSSRIPSRRADRSSDTFNKAWSDEEQRLLDMLLERYPDGTKNRWANISRAMGGARTPRQVASRVQKYFAKMKKWGIDSIKTLKSTATYIGSTPNPPRRLRQHNGELTNGARKTSRSRPWVMQMIVHGFPSKLAALQFEWAWQHPHLSRHLREARGDAQAFGTGKRRSGVNGTLKGNIKTVRTMLATHPYSTWPLHVKLFTHEAVKHWAAAADSAGSLLTRNPKTKSKLPDLDAVDLCKDMPRGFTVSVELEGVDGKAQGDSRAGSGSGRTGPIDVIDSQFTSEHLEKHTAVLASPASPTCSVCNESLSVPRSTEIVPALEDQLALALCPAPACKGTAHLLCLARKFLSEDMDGRGTSKLIPRGGECPTCLRYVLWGDVIRGCYRRWGGKRKDVNIREEEENKVNEGGMDGILEEDVGFEKTPTRPARKGKGKAAISADPLENAKYKRAPPKEKNKAIVIPRSRSKQLGLYAEEDNYSSGNSNSPAHQGTSRFGPHAHSSGTPEDEEGEFFDLDAIVAGDEESDDASPVPSSSSKFTPTPKGCKTKGPTKHGFLPPDAHAGPSKRPSLPKCTAEPCRNKLPNCRSAALKGAIHNHEKEEKASSMEFETLNESSEPTDECQWRASPIRFSTGQQRGRPSVRTTGSNNQSKRTVLSVLDDDISDIGGSYFSISIPTYSRSDLFMYVSVIPPSFLHLEPDSPGTQQSLHYSPRPRREDEHGPLSRMLISLSIKSPERRDDYDFDEDEDEDDGVIILSD</sequence>
<proteinExistence type="inferred from homology"/>
<keyword evidence="5 8" id="KW-0233">DNA recombination</keyword>
<comment type="caution">
    <text evidence="13">The sequence shown here is derived from an EMBL/GenBank/DDBJ whole genome shotgun (WGS) entry which is preliminary data.</text>
</comment>
<dbReference type="InterPro" id="IPR001005">
    <property type="entry name" value="SANT/Myb"/>
</dbReference>
<feature type="region of interest" description="Disordered" evidence="9">
    <location>
        <begin position="1025"/>
        <end position="1065"/>
    </location>
</feature>
<feature type="compositionally biased region" description="Low complexity" evidence="9">
    <location>
        <begin position="390"/>
        <end position="401"/>
    </location>
</feature>
<feature type="domain" description="HTH myb-type" evidence="12">
    <location>
        <begin position="625"/>
        <end position="677"/>
    </location>
</feature>
<comment type="subunit">
    <text evidence="8">Forms a heterodimer with SLX4.</text>
</comment>
<dbReference type="Pfam" id="PF23082">
    <property type="entry name" value="Myb_DNA-binding_2"/>
    <property type="match status" value="1"/>
</dbReference>
<dbReference type="PANTHER" id="PTHR20208:SF10">
    <property type="entry name" value="STRUCTURE-SPECIFIC ENDONUCLEASE SUBUNIT SLX1"/>
    <property type="match status" value="1"/>
</dbReference>
<dbReference type="GO" id="GO:0033557">
    <property type="term" value="C:Slx1-Slx4 complex"/>
    <property type="evidence" value="ECO:0007669"/>
    <property type="project" value="UniProtKB-UniRule"/>
</dbReference>
<keyword evidence="3 8" id="KW-0227">DNA damage</keyword>
<evidence type="ECO:0000256" key="2">
    <source>
        <dbReference type="ARBA" id="ARBA00022759"/>
    </source>
</evidence>
<comment type="cofactor">
    <cofactor evidence="8">
        <name>a divalent metal cation</name>
        <dbReference type="ChEBI" id="CHEBI:60240"/>
    </cofactor>
</comment>
<feature type="region of interest" description="Disordered" evidence="9">
    <location>
        <begin position="542"/>
        <end position="623"/>
    </location>
</feature>
<feature type="compositionally biased region" description="Low complexity" evidence="9">
    <location>
        <begin position="431"/>
        <end position="454"/>
    </location>
</feature>
<keyword evidence="4 8" id="KW-0378">Hydrolase</keyword>
<feature type="region of interest" description="Disordered" evidence="9">
    <location>
        <begin position="1124"/>
        <end position="1177"/>
    </location>
</feature>
<dbReference type="InterPro" id="IPR027520">
    <property type="entry name" value="Slx1"/>
</dbReference>
<keyword evidence="14" id="KW-1185">Reference proteome</keyword>
<dbReference type="Gene3D" id="3.40.1440.10">
    <property type="entry name" value="GIY-YIG endonuclease"/>
    <property type="match status" value="1"/>
</dbReference>
<dbReference type="PANTHER" id="PTHR20208">
    <property type="entry name" value="STRUCTURE-SPECIFIC ENDONUCLEASE SUBUNIT SLX1"/>
    <property type="match status" value="1"/>
</dbReference>
<dbReference type="SUPFAM" id="SSF82771">
    <property type="entry name" value="GIY-YIG endonuclease"/>
    <property type="match status" value="1"/>
</dbReference>
<dbReference type="InterPro" id="IPR035901">
    <property type="entry name" value="GIY-YIG_endonuc_sf"/>
</dbReference>
<dbReference type="InterPro" id="IPR000305">
    <property type="entry name" value="GIY-YIG_endonuc"/>
</dbReference>
<dbReference type="GO" id="GO:0008821">
    <property type="term" value="F:crossover junction DNA endonuclease activity"/>
    <property type="evidence" value="ECO:0007669"/>
    <property type="project" value="TreeGrafter"/>
</dbReference>
<feature type="compositionally biased region" description="Low complexity" evidence="9">
    <location>
        <begin position="358"/>
        <end position="378"/>
    </location>
</feature>
<dbReference type="PROSITE" id="PS50090">
    <property type="entry name" value="MYB_LIKE"/>
    <property type="match status" value="1"/>
</dbReference>
<feature type="region of interest" description="Disordered" evidence="9">
    <location>
        <begin position="336"/>
        <end position="404"/>
    </location>
</feature>
<feature type="region of interest" description="Disordered" evidence="9">
    <location>
        <begin position="418"/>
        <end position="464"/>
    </location>
</feature>
<name>A0A9Q5N9Q9_SANBA</name>
<dbReference type="GO" id="GO:0017108">
    <property type="term" value="F:5'-flap endonuclease activity"/>
    <property type="evidence" value="ECO:0007669"/>
    <property type="project" value="InterPro"/>
</dbReference>